<dbReference type="EMBL" id="UINC01036932">
    <property type="protein sequence ID" value="SVB31651.1"/>
    <property type="molecule type" value="Genomic_DNA"/>
</dbReference>
<feature type="non-terminal residue" evidence="1">
    <location>
        <position position="39"/>
    </location>
</feature>
<sequence>RILHKALVKIPFMDRTVWKMQRLKSPTFSHKLNWSTARP</sequence>
<feature type="non-terminal residue" evidence="1">
    <location>
        <position position="1"/>
    </location>
</feature>
<proteinExistence type="predicted"/>
<organism evidence="1">
    <name type="scientific">marine metagenome</name>
    <dbReference type="NCBI Taxonomy" id="408172"/>
    <lineage>
        <taxon>unclassified sequences</taxon>
        <taxon>metagenomes</taxon>
        <taxon>ecological metagenomes</taxon>
    </lineage>
</organism>
<dbReference type="AlphaFoldDB" id="A0A382D1P7"/>
<gene>
    <name evidence="1" type="ORF">METZ01_LOCUS184505</name>
</gene>
<evidence type="ECO:0000313" key="1">
    <source>
        <dbReference type="EMBL" id="SVB31651.1"/>
    </source>
</evidence>
<accession>A0A382D1P7</accession>
<protein>
    <submittedName>
        <fullName evidence="1">Uncharacterized protein</fullName>
    </submittedName>
</protein>
<name>A0A382D1P7_9ZZZZ</name>
<reference evidence="1" key="1">
    <citation type="submission" date="2018-05" db="EMBL/GenBank/DDBJ databases">
        <authorList>
            <person name="Lanie J.A."/>
            <person name="Ng W.-L."/>
            <person name="Kazmierczak K.M."/>
            <person name="Andrzejewski T.M."/>
            <person name="Davidsen T.M."/>
            <person name="Wayne K.J."/>
            <person name="Tettelin H."/>
            <person name="Glass J.I."/>
            <person name="Rusch D."/>
            <person name="Podicherti R."/>
            <person name="Tsui H.-C.T."/>
            <person name="Winkler M.E."/>
        </authorList>
    </citation>
    <scope>NUCLEOTIDE SEQUENCE</scope>
</reference>